<dbReference type="Gene3D" id="1.25.40.10">
    <property type="entry name" value="Tetratricopeptide repeat domain"/>
    <property type="match status" value="1"/>
</dbReference>
<dbReference type="Gene3D" id="2.170.270.10">
    <property type="entry name" value="SET domain"/>
    <property type="match status" value="1"/>
</dbReference>
<dbReference type="InterPro" id="IPR046341">
    <property type="entry name" value="SET_dom_sf"/>
</dbReference>
<evidence type="ECO:0000313" key="7">
    <source>
        <dbReference type="Proteomes" id="UP001430356"/>
    </source>
</evidence>
<dbReference type="InterPro" id="IPR002893">
    <property type="entry name" value="Znf_MYND"/>
</dbReference>
<evidence type="ECO:0000259" key="5">
    <source>
        <dbReference type="PROSITE" id="PS01360"/>
    </source>
</evidence>
<protein>
    <recommendedName>
        <fullName evidence="5">MYND-type domain-containing protein</fullName>
    </recommendedName>
</protein>
<evidence type="ECO:0000256" key="3">
    <source>
        <dbReference type="ARBA" id="ARBA00022833"/>
    </source>
</evidence>
<dbReference type="SUPFAM" id="SSF82199">
    <property type="entry name" value="SET domain"/>
    <property type="match status" value="1"/>
</dbReference>
<feature type="region of interest" description="Disordered" evidence="4">
    <location>
        <begin position="573"/>
        <end position="607"/>
    </location>
</feature>
<keyword evidence="3" id="KW-0862">Zinc</keyword>
<feature type="region of interest" description="Disordered" evidence="4">
    <location>
        <begin position="864"/>
        <end position="947"/>
    </location>
</feature>
<dbReference type="PANTHER" id="PTHR12197:SF251">
    <property type="entry name" value="EG:BACR7C10.4 PROTEIN"/>
    <property type="match status" value="1"/>
</dbReference>
<comment type="caution">
    <text evidence="6">The sequence shown here is derived from an EMBL/GenBank/DDBJ whole genome shotgun (WGS) entry which is preliminary data.</text>
</comment>
<gene>
    <name evidence="6" type="ORF">NESM_000424600</name>
</gene>
<accession>A0AAW0ENR7</accession>
<dbReference type="InterPro" id="IPR011990">
    <property type="entry name" value="TPR-like_helical_dom_sf"/>
</dbReference>
<feature type="compositionally biased region" description="Low complexity" evidence="4">
    <location>
        <begin position="573"/>
        <end position="586"/>
    </location>
</feature>
<feature type="compositionally biased region" description="Low complexity" evidence="4">
    <location>
        <begin position="879"/>
        <end position="895"/>
    </location>
</feature>
<evidence type="ECO:0000256" key="4">
    <source>
        <dbReference type="SAM" id="MobiDB-lite"/>
    </source>
</evidence>
<dbReference type="Proteomes" id="UP001430356">
    <property type="component" value="Unassembled WGS sequence"/>
</dbReference>
<feature type="compositionally biased region" description="Basic residues" evidence="4">
    <location>
        <begin position="864"/>
        <end position="878"/>
    </location>
</feature>
<organism evidence="6 7">
    <name type="scientific">Novymonas esmeraldas</name>
    <dbReference type="NCBI Taxonomy" id="1808958"/>
    <lineage>
        <taxon>Eukaryota</taxon>
        <taxon>Discoba</taxon>
        <taxon>Euglenozoa</taxon>
        <taxon>Kinetoplastea</taxon>
        <taxon>Metakinetoplastina</taxon>
        <taxon>Trypanosomatida</taxon>
        <taxon>Trypanosomatidae</taxon>
        <taxon>Novymonas</taxon>
    </lineage>
</organism>
<name>A0AAW0ENR7_9TRYP</name>
<dbReference type="PANTHER" id="PTHR12197">
    <property type="entry name" value="HISTONE-LYSINE N-METHYLTRANSFERASE SMYD"/>
    <property type="match status" value="1"/>
</dbReference>
<evidence type="ECO:0000256" key="2">
    <source>
        <dbReference type="ARBA" id="ARBA00022771"/>
    </source>
</evidence>
<dbReference type="AlphaFoldDB" id="A0AAW0ENR7"/>
<keyword evidence="1" id="KW-0479">Metal-binding</keyword>
<proteinExistence type="predicted"/>
<feature type="domain" description="MYND-type" evidence="5">
    <location>
        <begin position="421"/>
        <end position="467"/>
    </location>
</feature>
<dbReference type="PROSITE" id="PS01360">
    <property type="entry name" value="ZF_MYND_1"/>
    <property type="match status" value="1"/>
</dbReference>
<evidence type="ECO:0000256" key="1">
    <source>
        <dbReference type="ARBA" id="ARBA00022723"/>
    </source>
</evidence>
<dbReference type="GO" id="GO:0008270">
    <property type="term" value="F:zinc ion binding"/>
    <property type="evidence" value="ECO:0007669"/>
    <property type="project" value="UniProtKB-KW"/>
</dbReference>
<dbReference type="SUPFAM" id="SSF48452">
    <property type="entry name" value="TPR-like"/>
    <property type="match status" value="1"/>
</dbReference>
<sequence>MTTTRPAAAAATHVAHKSVHVLHREGNELFEARRFAEAAQVFRAAVDCFHADRTATAAAVEEYVAVAGNLCVCHHSTGDWHTCVKTARELLSIYPIIPKAYAAIGMCIVNRLLEQEAEREAAEAQCGASVPPRSGEDVRRDARRYVVKLGGVVCSPDDAHTYLCRAILLSDGALQIALGPYVETAVRWVSEQLLSAGLSLEREYGEGVLGELSALEDSVCDAPPRLDVAPVHVDRRPICVLDAADMHGGAPVTRRIEELLESDASAILQALEERADADAGEPDTAATNVVDTPSVGAAASPPIDFLVSGQPTRVRVCHAERGGIPRGLTLARASRPIAVGQHAHPSPAGDTPASTAPLAHHQELVPVHVDPAGGHDAGDSVAGLATLSASLALLGNNGGGGGGHVVGGVAAASEAPPLLMCNACGREVNPLQLTGPPPTGCATCHGVVYCSAACEGAYRERHVQHECALRLALQHRVDVLAAAPPPSPDAVAPLPAGDVLPGGGWDVLDLHRRTLPLCIAVYSGMRCDAAGTAAVWAQVRRGVQRGLRHALPPEVAETLAAYVRAAESVEPTAPTAAAASAAPASVHHADDDDGSGGRHSKRVADPPRDHVEAAGCAGMSLEQLFLALFFTTRLFAVDHAESRCGGLYAERLLLRHSCEPNCLWSDTLRGLLTARFICKGEELTVAADDRFPQHWPLQVRQKWFLHHHGAPCQCARCEREAADLHHGRGMLSNELVEKLLTADIIDHPCPTPAHRYPTHMFHRQVQRLVEQSRSPQLRNVPALLRRIDDVRAEVCRHVLPSHYLLEDLRRATLNVAEAEGHLATCTADSQASLLFWEAHWAGAIPAKVQQLRLLPSVFECGRRRKVHPSQQRRRRRHAGPPAAASAVAASPSSDAVPERRRGSTSPPPAGIGRGADRSSPPAQRTAGVSDSDDAASKGRAASSTAVPRTPASVPLVATKDFASGRNIIDLFYGSYQTWYA</sequence>
<dbReference type="EMBL" id="JAECZO010000046">
    <property type="protein sequence ID" value="KAK7195019.1"/>
    <property type="molecule type" value="Genomic_DNA"/>
</dbReference>
<dbReference type="InterPro" id="IPR050869">
    <property type="entry name" value="H3K4_H4K5_MeTrfase"/>
</dbReference>
<keyword evidence="2" id="KW-0863">Zinc-finger</keyword>
<reference evidence="6 7" key="1">
    <citation type="journal article" date="2021" name="MBio">
        <title>A New Model Trypanosomatid, Novymonas esmeraldas: Genomic Perception of Its 'Candidatus Pandoraea novymonadis' Endosymbiont.</title>
        <authorList>
            <person name="Zakharova A."/>
            <person name="Saura A."/>
            <person name="Butenko A."/>
            <person name="Podesvova L."/>
            <person name="Warmusova S."/>
            <person name="Kostygov A.Y."/>
            <person name="Nenarokova A."/>
            <person name="Lukes J."/>
            <person name="Opperdoes F.R."/>
            <person name="Yurchenko V."/>
        </authorList>
    </citation>
    <scope>NUCLEOTIDE SEQUENCE [LARGE SCALE GENOMIC DNA]</scope>
    <source>
        <strain evidence="6 7">E262AT.01</strain>
    </source>
</reference>
<evidence type="ECO:0000313" key="6">
    <source>
        <dbReference type="EMBL" id="KAK7195019.1"/>
    </source>
</evidence>
<dbReference type="GO" id="GO:0005634">
    <property type="term" value="C:nucleus"/>
    <property type="evidence" value="ECO:0007669"/>
    <property type="project" value="TreeGrafter"/>
</dbReference>
<keyword evidence="7" id="KW-1185">Reference proteome</keyword>